<protein>
    <submittedName>
        <fullName evidence="2">Winged helix-turn-helix domain-containing protein</fullName>
    </submittedName>
</protein>
<dbReference type="Gene3D" id="1.10.10.10">
    <property type="entry name" value="Winged helix-like DNA-binding domain superfamily/Winged helix DNA-binding domain"/>
    <property type="match status" value="1"/>
</dbReference>
<evidence type="ECO:0000313" key="3">
    <source>
        <dbReference type="Proteomes" id="UP001166304"/>
    </source>
</evidence>
<sequence>MAEDPSPTEVFALLDDEYARSLLAATSHEPMTATALSDDCEMSRSTVYRRLDALEDCGLVAARTELADDGHHATVYEARMDELTVRLTDGAFDITLAVESTTHEFADALVDLWEGL</sequence>
<keyword evidence="3" id="KW-1185">Reference proteome</keyword>
<dbReference type="CDD" id="cd00090">
    <property type="entry name" value="HTH_ARSR"/>
    <property type="match status" value="1"/>
</dbReference>
<dbReference type="InterPro" id="IPR001845">
    <property type="entry name" value="HTH_ArsR_DNA-bd_dom"/>
</dbReference>
<feature type="domain" description="HTH arsR-type" evidence="1">
    <location>
        <begin position="9"/>
        <end position="81"/>
    </location>
</feature>
<dbReference type="InterPro" id="IPR036388">
    <property type="entry name" value="WH-like_DNA-bd_sf"/>
</dbReference>
<reference evidence="2" key="1">
    <citation type="submission" date="2021-06" db="EMBL/GenBank/DDBJ databases">
        <title>New haloarchaea isolates fom saline soil.</title>
        <authorList>
            <person name="Duran-Viseras A."/>
            <person name="Sanchez-Porro C.S."/>
            <person name="Ventosa A."/>
        </authorList>
    </citation>
    <scope>NUCLEOTIDE SEQUENCE</scope>
    <source>
        <strain evidence="2">JCM 18369</strain>
    </source>
</reference>
<dbReference type="SMART" id="SM00418">
    <property type="entry name" value="HTH_ARSR"/>
    <property type="match status" value="1"/>
</dbReference>
<accession>A0AA41KGE0</accession>
<dbReference type="SUPFAM" id="SSF46785">
    <property type="entry name" value="Winged helix' DNA-binding domain"/>
    <property type="match status" value="1"/>
</dbReference>
<evidence type="ECO:0000259" key="1">
    <source>
        <dbReference type="SMART" id="SM00418"/>
    </source>
</evidence>
<dbReference type="EMBL" id="JAHQXE010000001">
    <property type="protein sequence ID" value="MBV0900581.1"/>
    <property type="molecule type" value="Genomic_DNA"/>
</dbReference>
<dbReference type="InterPro" id="IPR036390">
    <property type="entry name" value="WH_DNA-bd_sf"/>
</dbReference>
<evidence type="ECO:0000313" key="2">
    <source>
        <dbReference type="EMBL" id="MBV0900581.1"/>
    </source>
</evidence>
<dbReference type="GO" id="GO:0003700">
    <property type="term" value="F:DNA-binding transcription factor activity"/>
    <property type="evidence" value="ECO:0007669"/>
    <property type="project" value="InterPro"/>
</dbReference>
<organism evidence="2 3">
    <name type="scientific">Haloarcula salina</name>
    <dbReference type="NCBI Taxonomy" id="1429914"/>
    <lineage>
        <taxon>Archaea</taxon>
        <taxon>Methanobacteriati</taxon>
        <taxon>Methanobacteriota</taxon>
        <taxon>Stenosarchaea group</taxon>
        <taxon>Halobacteria</taxon>
        <taxon>Halobacteriales</taxon>
        <taxon>Haloarculaceae</taxon>
        <taxon>Haloarcula</taxon>
    </lineage>
</organism>
<comment type="caution">
    <text evidence="2">The sequence shown here is derived from an EMBL/GenBank/DDBJ whole genome shotgun (WGS) entry which is preliminary data.</text>
</comment>
<gene>
    <name evidence="2" type="ORF">KTS37_02165</name>
</gene>
<dbReference type="Proteomes" id="UP001166304">
    <property type="component" value="Unassembled WGS sequence"/>
</dbReference>
<proteinExistence type="predicted"/>
<dbReference type="RefSeq" id="WP_162412128.1">
    <property type="nucleotide sequence ID" value="NZ_JAHQXE010000001.1"/>
</dbReference>
<dbReference type="AlphaFoldDB" id="A0AA41KGE0"/>
<dbReference type="Pfam" id="PF12840">
    <property type="entry name" value="HTH_20"/>
    <property type="match status" value="1"/>
</dbReference>
<name>A0AA41KGE0_9EURY</name>
<dbReference type="InterPro" id="IPR011991">
    <property type="entry name" value="ArsR-like_HTH"/>
</dbReference>